<dbReference type="GO" id="GO:0005789">
    <property type="term" value="C:endoplasmic reticulum membrane"/>
    <property type="evidence" value="ECO:0007669"/>
    <property type="project" value="UniProtKB-SubCell"/>
</dbReference>
<dbReference type="PANTHER" id="PTHR21212:SF0">
    <property type="entry name" value="SEIPIN"/>
    <property type="match status" value="1"/>
</dbReference>
<evidence type="ECO:0000256" key="3">
    <source>
        <dbReference type="ARBA" id="ARBA00022824"/>
    </source>
</evidence>
<evidence type="ECO:0000256" key="5">
    <source>
        <dbReference type="ARBA" id="ARBA00023098"/>
    </source>
</evidence>
<dbReference type="PANTHER" id="PTHR21212">
    <property type="entry name" value="BERNARDINELLI-SEIP CONGENITAL LIPODYSTROPHY 2 HOMOLOG BSCL2 PROTEIN"/>
    <property type="match status" value="1"/>
</dbReference>
<keyword evidence="5" id="KW-0443">Lipid metabolism</keyword>
<keyword evidence="3" id="KW-0256">Endoplasmic reticulum</keyword>
<evidence type="ECO:0000256" key="2">
    <source>
        <dbReference type="ARBA" id="ARBA00022692"/>
    </source>
</evidence>
<evidence type="ECO:0000256" key="6">
    <source>
        <dbReference type="ARBA" id="ARBA00023136"/>
    </source>
</evidence>
<evidence type="ECO:0000313" key="9">
    <source>
        <dbReference type="EMBL" id="KAF8913004.1"/>
    </source>
</evidence>
<dbReference type="GO" id="GO:0140042">
    <property type="term" value="P:lipid droplet formation"/>
    <property type="evidence" value="ECO:0007669"/>
    <property type="project" value="UniProtKB-ARBA"/>
</dbReference>
<organism evidence="9 10">
    <name type="scientific">Gymnopilus junonius</name>
    <name type="common">Spectacular rustgill mushroom</name>
    <name type="synonym">Gymnopilus spectabilis subsp. junonius</name>
    <dbReference type="NCBI Taxonomy" id="109634"/>
    <lineage>
        <taxon>Eukaryota</taxon>
        <taxon>Fungi</taxon>
        <taxon>Dikarya</taxon>
        <taxon>Basidiomycota</taxon>
        <taxon>Agaricomycotina</taxon>
        <taxon>Agaricomycetes</taxon>
        <taxon>Agaricomycetidae</taxon>
        <taxon>Agaricales</taxon>
        <taxon>Agaricineae</taxon>
        <taxon>Hymenogastraceae</taxon>
        <taxon>Gymnopilus</taxon>
    </lineage>
</organism>
<feature type="transmembrane region" description="Helical" evidence="8">
    <location>
        <begin position="28"/>
        <end position="52"/>
    </location>
</feature>
<evidence type="ECO:0000256" key="8">
    <source>
        <dbReference type="SAM" id="Phobius"/>
    </source>
</evidence>
<keyword evidence="4 8" id="KW-1133">Transmembrane helix</keyword>
<proteinExistence type="predicted"/>
<keyword evidence="10" id="KW-1185">Reference proteome</keyword>
<dbReference type="GO" id="GO:0006629">
    <property type="term" value="P:lipid metabolic process"/>
    <property type="evidence" value="ECO:0007669"/>
    <property type="project" value="UniProtKB-KW"/>
</dbReference>
<keyword evidence="2 8" id="KW-0812">Transmembrane</keyword>
<dbReference type="Proteomes" id="UP000724874">
    <property type="component" value="Unassembled WGS sequence"/>
</dbReference>
<reference evidence="9" key="1">
    <citation type="submission" date="2020-11" db="EMBL/GenBank/DDBJ databases">
        <authorList>
            <consortium name="DOE Joint Genome Institute"/>
            <person name="Ahrendt S."/>
            <person name="Riley R."/>
            <person name="Andreopoulos W."/>
            <person name="LaButti K."/>
            <person name="Pangilinan J."/>
            <person name="Ruiz-duenas F.J."/>
            <person name="Barrasa J.M."/>
            <person name="Sanchez-Garcia M."/>
            <person name="Camarero S."/>
            <person name="Miyauchi S."/>
            <person name="Serrano A."/>
            <person name="Linde D."/>
            <person name="Babiker R."/>
            <person name="Drula E."/>
            <person name="Ayuso-Fernandez I."/>
            <person name="Pacheco R."/>
            <person name="Padilla G."/>
            <person name="Ferreira P."/>
            <person name="Barriuso J."/>
            <person name="Kellner H."/>
            <person name="Castanera R."/>
            <person name="Alfaro M."/>
            <person name="Ramirez L."/>
            <person name="Pisabarro A.G."/>
            <person name="Kuo A."/>
            <person name="Tritt A."/>
            <person name="Lipzen A."/>
            <person name="He G."/>
            <person name="Yan M."/>
            <person name="Ng V."/>
            <person name="Cullen D."/>
            <person name="Martin F."/>
            <person name="Rosso M.-N."/>
            <person name="Henrissat B."/>
            <person name="Hibbett D."/>
            <person name="Martinez A.T."/>
            <person name="Grigoriev I.V."/>
        </authorList>
    </citation>
    <scope>NUCLEOTIDE SEQUENCE</scope>
    <source>
        <strain evidence="9">AH 44721</strain>
    </source>
</reference>
<dbReference type="CDD" id="cd23995">
    <property type="entry name" value="Seipin_BSCL2_like"/>
    <property type="match status" value="1"/>
</dbReference>
<feature type="region of interest" description="Disordered" evidence="7">
    <location>
        <begin position="244"/>
        <end position="321"/>
    </location>
</feature>
<keyword evidence="6 8" id="KW-0472">Membrane</keyword>
<feature type="transmembrane region" description="Helical" evidence="8">
    <location>
        <begin position="211"/>
        <end position="238"/>
    </location>
</feature>
<dbReference type="AlphaFoldDB" id="A0A9P5TUK5"/>
<dbReference type="InterPro" id="IPR009617">
    <property type="entry name" value="Seipin"/>
</dbReference>
<comment type="caution">
    <text evidence="9">The sequence shown here is derived from an EMBL/GenBank/DDBJ whole genome shotgun (WGS) entry which is preliminary data.</text>
</comment>
<evidence type="ECO:0000256" key="4">
    <source>
        <dbReference type="ARBA" id="ARBA00022989"/>
    </source>
</evidence>
<name>A0A9P5TUK5_GYMJU</name>
<dbReference type="EMBL" id="JADNYJ010000002">
    <property type="protein sequence ID" value="KAF8913004.1"/>
    <property type="molecule type" value="Genomic_DNA"/>
</dbReference>
<protein>
    <submittedName>
        <fullName evidence="9">Adipose-regulatory protein-domain-containing protein</fullName>
    </submittedName>
</protein>
<sequence>MLPRISTGSTSVLSRIFAALRPFAPRLVPLLVVSLFIPLVLVLSTAAGWVVWSNLSVSWQVPLYLQYGDGIPPYAFVSLPSLSPRQRYDISLDLVLPYTESNIALGNFMTSLTLSTATNKTLVHVRRPAITLPPSSRFFFSTPMSSRISVPLLESFIAGKTSLTASIRLGREDGWKTLGAGQGREVSVTSAYLQGLVVPHGIRGLAIRFPLLSAIASAGMFFLILSLILGSCLLPLLLPTPQEDNENGESLVGLKRRTSSTSSKPPSLPSDKDTPRRRRSRGSRERSIKTEASVETAPAKEEDPARGLRRRSSKPAIDEEK</sequence>
<evidence type="ECO:0000256" key="7">
    <source>
        <dbReference type="SAM" id="MobiDB-lite"/>
    </source>
</evidence>
<evidence type="ECO:0000256" key="1">
    <source>
        <dbReference type="ARBA" id="ARBA00004477"/>
    </source>
</evidence>
<comment type="subcellular location">
    <subcellularLocation>
        <location evidence="1">Endoplasmic reticulum membrane</location>
        <topology evidence="1">Multi-pass membrane protein</topology>
    </subcellularLocation>
</comment>
<gene>
    <name evidence="9" type="ORF">CPB84DRAFT_1760102</name>
</gene>
<accession>A0A9P5TUK5</accession>
<evidence type="ECO:0000313" key="10">
    <source>
        <dbReference type="Proteomes" id="UP000724874"/>
    </source>
</evidence>
<dbReference type="OrthoDB" id="3990054at2759"/>
<dbReference type="Pfam" id="PF06775">
    <property type="entry name" value="Seipin"/>
    <property type="match status" value="1"/>
</dbReference>